<dbReference type="GO" id="GO:0016020">
    <property type="term" value="C:membrane"/>
    <property type="evidence" value="ECO:0007669"/>
    <property type="project" value="InterPro"/>
</dbReference>
<dbReference type="InterPro" id="IPR037185">
    <property type="entry name" value="EmrE-like"/>
</dbReference>
<sequence>MSQHAIAFAVLAMLGWGLWTVLANEATRTIAPELAMVLSYAASVVIAVGYVAAQGEPLALERTGVAYALGAGIFAGIGAVAFYTGLSMGRVGVVATISALYFVVAAIIGILVLGESLTLKNAAGIGFAILAVVLLAN</sequence>
<accession>A0AAP3E4N0</accession>
<dbReference type="EMBL" id="JAOPJZ010000001">
    <property type="protein sequence ID" value="MCU4750491.1"/>
    <property type="molecule type" value="Genomic_DNA"/>
</dbReference>
<dbReference type="InterPro" id="IPR000620">
    <property type="entry name" value="EamA_dom"/>
</dbReference>
<dbReference type="Proteomes" id="UP001321047">
    <property type="component" value="Unassembled WGS sequence"/>
</dbReference>
<proteinExistence type="predicted"/>
<name>A0AAP3E4N0_9EURY</name>
<keyword evidence="1" id="KW-0812">Transmembrane</keyword>
<feature type="transmembrane region" description="Helical" evidence="1">
    <location>
        <begin position="65"/>
        <end position="86"/>
    </location>
</feature>
<comment type="caution">
    <text evidence="3">The sequence shown here is derived from an EMBL/GenBank/DDBJ whole genome shotgun (WGS) entry which is preliminary data.</text>
</comment>
<protein>
    <submittedName>
        <fullName evidence="3">EamA family transporter</fullName>
    </submittedName>
</protein>
<reference evidence="3 4" key="1">
    <citation type="submission" date="2022-09" db="EMBL/GenBank/DDBJ databases">
        <title>Enrichment on poylsaccharides allowed isolation of novel metabolic and taxonomic groups of Haloarchaea.</title>
        <authorList>
            <person name="Sorokin D.Y."/>
            <person name="Elcheninov A.G."/>
            <person name="Khizhniak T.V."/>
            <person name="Kolganova T.V."/>
            <person name="Kublanov I.V."/>
        </authorList>
    </citation>
    <scope>NUCLEOTIDE SEQUENCE [LARGE SCALE GENOMIC DNA]</scope>
    <source>
        <strain evidence="3 4">AArc-curdl1</strain>
    </source>
</reference>
<dbReference type="RefSeq" id="WP_342805328.1">
    <property type="nucleotide sequence ID" value="NZ_JAOPJZ010000001.1"/>
</dbReference>
<gene>
    <name evidence="3" type="ORF">OB919_00600</name>
</gene>
<dbReference type="Pfam" id="PF00892">
    <property type="entry name" value="EamA"/>
    <property type="match status" value="1"/>
</dbReference>
<dbReference type="SUPFAM" id="SSF103481">
    <property type="entry name" value="Multidrug resistance efflux transporter EmrE"/>
    <property type="match status" value="1"/>
</dbReference>
<evidence type="ECO:0000259" key="2">
    <source>
        <dbReference type="Pfam" id="PF00892"/>
    </source>
</evidence>
<feature type="transmembrane region" description="Helical" evidence="1">
    <location>
        <begin position="6"/>
        <end position="22"/>
    </location>
</feature>
<evidence type="ECO:0000256" key="1">
    <source>
        <dbReference type="SAM" id="Phobius"/>
    </source>
</evidence>
<evidence type="ECO:0000313" key="4">
    <source>
        <dbReference type="Proteomes" id="UP001321047"/>
    </source>
</evidence>
<feature type="domain" description="EamA" evidence="2">
    <location>
        <begin position="5"/>
        <end position="135"/>
    </location>
</feature>
<keyword evidence="1" id="KW-1133">Transmembrane helix</keyword>
<keyword evidence="1" id="KW-0472">Membrane</keyword>
<feature type="transmembrane region" description="Helical" evidence="1">
    <location>
        <begin position="93"/>
        <end position="113"/>
    </location>
</feature>
<feature type="transmembrane region" description="Helical" evidence="1">
    <location>
        <begin position="119"/>
        <end position="136"/>
    </location>
</feature>
<dbReference type="AlphaFoldDB" id="A0AAP3E4N0"/>
<feature type="transmembrane region" description="Helical" evidence="1">
    <location>
        <begin position="34"/>
        <end position="53"/>
    </location>
</feature>
<organism evidence="3 4">
    <name type="scientific">Natronosalvus hydrolyticus</name>
    <dbReference type="NCBI Taxonomy" id="2979988"/>
    <lineage>
        <taxon>Archaea</taxon>
        <taxon>Methanobacteriati</taxon>
        <taxon>Methanobacteriota</taxon>
        <taxon>Stenosarchaea group</taxon>
        <taxon>Halobacteria</taxon>
        <taxon>Halobacteriales</taxon>
        <taxon>Natrialbaceae</taxon>
        <taxon>Natronosalvus</taxon>
    </lineage>
</organism>
<keyword evidence="4" id="KW-1185">Reference proteome</keyword>
<evidence type="ECO:0000313" key="3">
    <source>
        <dbReference type="EMBL" id="MCU4750491.1"/>
    </source>
</evidence>